<keyword evidence="6" id="KW-0539">Nucleus</keyword>
<keyword evidence="3" id="KW-0597">Phosphoprotein</keyword>
<dbReference type="PROSITE" id="PS50297">
    <property type="entry name" value="ANK_REP_REGION"/>
    <property type="match status" value="1"/>
</dbReference>
<dbReference type="GO" id="GO:0043124">
    <property type="term" value="P:negative regulation of canonical NF-kappaB signal transduction"/>
    <property type="evidence" value="ECO:0007669"/>
    <property type="project" value="InterPro"/>
</dbReference>
<dbReference type="PROSITE" id="PS50088">
    <property type="entry name" value="ANK_REPEAT"/>
    <property type="match status" value="1"/>
</dbReference>
<evidence type="ECO:0000256" key="3">
    <source>
        <dbReference type="ARBA" id="ARBA00022553"/>
    </source>
</evidence>
<proteinExistence type="predicted"/>
<dbReference type="InterPro" id="IPR038753">
    <property type="entry name" value="NFKBIL1"/>
</dbReference>
<dbReference type="Gene3D" id="1.25.40.20">
    <property type="entry name" value="Ankyrin repeat-containing domain"/>
    <property type="match status" value="1"/>
</dbReference>
<sequence>MVSRKQKKAWRYVEEGGLLKLKSYLRKHKDIDVNFTHGKRQRSPLHLACSQGDDGILRLLLKHGADPLQRERDGNTPLHLAAKRALKYGKRDYDDLVIPLRKHCPAALDTPNKAGVTPLDLLQGIRFGQNGGEGGYSPQPADPEREWREKLFGECQDEFFETFGQYDDDFLRDDEDEEDFGDWAERIRREYGAKQHARAQREASNSHSKKRKQKEEPEEEERRRRELNARLEKEHQEYLQRAKRKEEETRHGKKKRYEERCAETFCSSVSSGAETSGLLGYDDIPWPAPRGSLDEMLAVVLHGVDRSDVPSFRKLLRKQQALWHPDKFAQRCGGRLQERDRQKILDTVTALSQELNRLAQSLR</sequence>
<comment type="caution">
    <text evidence="11">The sequence shown here is derived from an EMBL/GenBank/DDBJ whole genome shotgun (WGS) entry which is preliminary data.</text>
</comment>
<feature type="region of interest" description="Disordered" evidence="10">
    <location>
        <begin position="192"/>
        <end position="254"/>
    </location>
</feature>
<reference evidence="11 12" key="1">
    <citation type="submission" date="2021-07" db="EMBL/GenBank/DDBJ databases">
        <authorList>
            <person name="Imarazene B."/>
            <person name="Zahm M."/>
            <person name="Klopp C."/>
            <person name="Cabau C."/>
            <person name="Beille S."/>
            <person name="Jouanno E."/>
            <person name="Castinel A."/>
            <person name="Lluch J."/>
            <person name="Gil L."/>
            <person name="Kuchtly C."/>
            <person name="Lopez Roques C."/>
            <person name="Donnadieu C."/>
            <person name="Parrinello H."/>
            <person name="Journot L."/>
            <person name="Du K."/>
            <person name="Schartl M."/>
            <person name="Retaux S."/>
            <person name="Guiguen Y."/>
        </authorList>
    </citation>
    <scope>NUCLEOTIDE SEQUENCE [LARGE SCALE GENOMIC DNA]</scope>
    <source>
        <strain evidence="11">Pach_M1</strain>
        <tissue evidence="11">Testis</tissue>
    </source>
</reference>
<gene>
    <name evidence="11" type="primary">NFKBIL1</name>
    <name evidence="11" type="ORF">AMEX_G23382</name>
</gene>
<dbReference type="GO" id="GO:0005634">
    <property type="term" value="C:nucleus"/>
    <property type="evidence" value="ECO:0007669"/>
    <property type="project" value="UniProtKB-SubCell"/>
</dbReference>
<dbReference type="InterPro" id="IPR036770">
    <property type="entry name" value="Ankyrin_rpt-contain_sf"/>
</dbReference>
<evidence type="ECO:0000256" key="2">
    <source>
        <dbReference type="ARBA" id="ARBA00014259"/>
    </source>
</evidence>
<evidence type="ECO:0000256" key="7">
    <source>
        <dbReference type="ARBA" id="ARBA00030621"/>
    </source>
</evidence>
<keyword evidence="5 9" id="KW-0040">ANK repeat</keyword>
<evidence type="ECO:0000256" key="9">
    <source>
        <dbReference type="PROSITE-ProRule" id="PRU00023"/>
    </source>
</evidence>
<evidence type="ECO:0000256" key="6">
    <source>
        <dbReference type="ARBA" id="ARBA00023242"/>
    </source>
</evidence>
<evidence type="ECO:0000256" key="1">
    <source>
        <dbReference type="ARBA" id="ARBA00004123"/>
    </source>
</evidence>
<protein>
    <recommendedName>
        <fullName evidence="2">NF-kappa-B inhibitor-like protein 1</fullName>
    </recommendedName>
    <alternativeName>
        <fullName evidence="7">Inhibitor of kappa B-like protein</fullName>
    </alternativeName>
    <alternativeName>
        <fullName evidence="8">Nuclear factor of kappa light polypeptide gene enhancer in B-cells inhibitor-like 1</fullName>
    </alternativeName>
</protein>
<dbReference type="OMA" id="DEFCETF"/>
<dbReference type="EMBL" id="JAICCE010000020">
    <property type="protein sequence ID" value="KAG9263356.1"/>
    <property type="molecule type" value="Genomic_DNA"/>
</dbReference>
<dbReference type="KEGG" id="amex:103043007"/>
<dbReference type="PANTHER" id="PTHR15263:SF1">
    <property type="entry name" value="NF-KAPPA-B INHIBITOR-LIKE PROTEIN 1"/>
    <property type="match status" value="1"/>
</dbReference>
<keyword evidence="4" id="KW-0677">Repeat</keyword>
<dbReference type="Pfam" id="PF13857">
    <property type="entry name" value="Ank_5"/>
    <property type="match status" value="1"/>
</dbReference>
<comment type="subcellular location">
    <subcellularLocation>
        <location evidence="1">Nucleus</location>
    </subcellularLocation>
</comment>
<evidence type="ECO:0000256" key="5">
    <source>
        <dbReference type="ARBA" id="ARBA00023043"/>
    </source>
</evidence>
<dbReference type="GeneID" id="103043007"/>
<feature type="repeat" description="ANK" evidence="9">
    <location>
        <begin position="40"/>
        <end position="72"/>
    </location>
</feature>
<dbReference type="AlphaFoldDB" id="A0A8T2L233"/>
<dbReference type="CTD" id="4795"/>
<organism evidence="11 12">
    <name type="scientific">Astyanax mexicanus</name>
    <name type="common">Blind cave fish</name>
    <name type="synonym">Astyanax fasciatus mexicanus</name>
    <dbReference type="NCBI Taxonomy" id="7994"/>
    <lineage>
        <taxon>Eukaryota</taxon>
        <taxon>Metazoa</taxon>
        <taxon>Chordata</taxon>
        <taxon>Craniata</taxon>
        <taxon>Vertebrata</taxon>
        <taxon>Euteleostomi</taxon>
        <taxon>Actinopterygii</taxon>
        <taxon>Neopterygii</taxon>
        <taxon>Teleostei</taxon>
        <taxon>Ostariophysi</taxon>
        <taxon>Characiformes</taxon>
        <taxon>Characoidei</taxon>
        <taxon>Acestrorhamphidae</taxon>
        <taxon>Acestrorhamphinae</taxon>
        <taxon>Astyanax</taxon>
    </lineage>
</organism>
<dbReference type="SUPFAM" id="SSF48403">
    <property type="entry name" value="Ankyrin repeat"/>
    <property type="match status" value="1"/>
</dbReference>
<name>A0A8T2L233_ASTMX</name>
<dbReference type="InterPro" id="IPR002110">
    <property type="entry name" value="Ankyrin_rpt"/>
</dbReference>
<feature type="compositionally biased region" description="Basic and acidic residues" evidence="10">
    <location>
        <begin position="220"/>
        <end position="254"/>
    </location>
</feature>
<evidence type="ECO:0000256" key="10">
    <source>
        <dbReference type="SAM" id="MobiDB-lite"/>
    </source>
</evidence>
<evidence type="ECO:0000256" key="4">
    <source>
        <dbReference type="ARBA" id="ARBA00022737"/>
    </source>
</evidence>
<dbReference type="PANTHER" id="PTHR15263">
    <property type="entry name" value="I-KAPPA-B-LIKE PROTEIN IKBL"/>
    <property type="match status" value="1"/>
</dbReference>
<evidence type="ECO:0000313" key="11">
    <source>
        <dbReference type="EMBL" id="KAG9263356.1"/>
    </source>
</evidence>
<dbReference type="SMART" id="SM00248">
    <property type="entry name" value="ANK"/>
    <property type="match status" value="2"/>
</dbReference>
<dbReference type="Proteomes" id="UP000752171">
    <property type="component" value="Unassembled WGS sequence"/>
</dbReference>
<accession>A0A8T2L233</accession>
<evidence type="ECO:0000256" key="8">
    <source>
        <dbReference type="ARBA" id="ARBA00030802"/>
    </source>
</evidence>
<evidence type="ECO:0000313" key="12">
    <source>
        <dbReference type="Proteomes" id="UP000752171"/>
    </source>
</evidence>